<name>A0A2W2B497_9ACTN</name>
<dbReference type="AlphaFoldDB" id="A0A2W2B497"/>
<dbReference type="Proteomes" id="UP000248764">
    <property type="component" value="Unassembled WGS sequence"/>
</dbReference>
<evidence type="ECO:0000313" key="2">
    <source>
        <dbReference type="Proteomes" id="UP000248764"/>
    </source>
</evidence>
<dbReference type="EMBL" id="POTW01000074">
    <property type="protein sequence ID" value="PZF80822.1"/>
    <property type="molecule type" value="Genomic_DNA"/>
</dbReference>
<organism evidence="1 2">
    <name type="scientific">Jiangella anatolica</name>
    <dbReference type="NCBI Taxonomy" id="2670374"/>
    <lineage>
        <taxon>Bacteria</taxon>
        <taxon>Bacillati</taxon>
        <taxon>Actinomycetota</taxon>
        <taxon>Actinomycetes</taxon>
        <taxon>Jiangellales</taxon>
        <taxon>Jiangellaceae</taxon>
        <taxon>Jiangella</taxon>
    </lineage>
</organism>
<keyword evidence="2" id="KW-1185">Reference proteome</keyword>
<dbReference type="RefSeq" id="WP_111257161.1">
    <property type="nucleotide sequence ID" value="NZ_POTW01000074.1"/>
</dbReference>
<reference evidence="1 2" key="1">
    <citation type="submission" date="2018-01" db="EMBL/GenBank/DDBJ databases">
        <title>Draft genome sequence of Jiangella sp. GTF31.</title>
        <authorList>
            <person name="Sahin N."/>
            <person name="Ay H."/>
            <person name="Saygin H."/>
        </authorList>
    </citation>
    <scope>NUCLEOTIDE SEQUENCE [LARGE SCALE GENOMIC DNA]</scope>
    <source>
        <strain evidence="1 2">GTF31</strain>
    </source>
</reference>
<protein>
    <submittedName>
        <fullName evidence="1">Uncharacterized protein</fullName>
    </submittedName>
</protein>
<proteinExistence type="predicted"/>
<sequence>MTTSRPESSGTEWDGDLDAVGLAAHFAEYAHRTGAGGGDQRQALAAWLDELIEQEGDEPRP</sequence>
<accession>A0A2W2B497</accession>
<comment type="caution">
    <text evidence="1">The sequence shown here is derived from an EMBL/GenBank/DDBJ whole genome shotgun (WGS) entry which is preliminary data.</text>
</comment>
<evidence type="ECO:0000313" key="1">
    <source>
        <dbReference type="EMBL" id="PZF80822.1"/>
    </source>
</evidence>
<gene>
    <name evidence="1" type="ORF">C1I92_23950</name>
</gene>